<organism evidence="2 3">
    <name type="scientific">Mycobacteroides immunogenum</name>
    <dbReference type="NCBI Taxonomy" id="83262"/>
    <lineage>
        <taxon>Bacteria</taxon>
        <taxon>Bacillati</taxon>
        <taxon>Actinomycetota</taxon>
        <taxon>Actinomycetes</taxon>
        <taxon>Mycobacteriales</taxon>
        <taxon>Mycobacteriaceae</taxon>
        <taxon>Mycobacteroides</taxon>
    </lineage>
</organism>
<comment type="caution">
    <text evidence="2">The sequence shown here is derived from an EMBL/GenBank/DDBJ whole genome shotgun (WGS) entry which is preliminary data.</text>
</comment>
<dbReference type="AlphaFoldDB" id="A0A179VB69"/>
<evidence type="ECO:0000256" key="1">
    <source>
        <dbReference type="SAM" id="Coils"/>
    </source>
</evidence>
<name>A0A179VB69_9MYCO</name>
<accession>A0A179VB69</accession>
<dbReference type="Pfam" id="PF24596">
    <property type="entry name" value="DUF7620"/>
    <property type="match status" value="1"/>
</dbReference>
<gene>
    <name evidence="2" type="ORF">AWB85_25310</name>
</gene>
<evidence type="ECO:0000313" key="2">
    <source>
        <dbReference type="EMBL" id="OAT68422.1"/>
    </source>
</evidence>
<sequence>MMTVRRWRRWLRDQRGIETARQACSDAQKKLDQASDLAARAEQLIENNGFAEAIERTMRRRWAQ</sequence>
<protein>
    <submittedName>
        <fullName evidence="2">Uncharacterized protein</fullName>
    </submittedName>
</protein>
<keyword evidence="1" id="KW-0175">Coiled coil</keyword>
<reference evidence="2 3" key="1">
    <citation type="submission" date="2016-01" db="EMBL/GenBank/DDBJ databases">
        <title>Mycobacterium immunogenum strain CD11_6 genome sequencing and assembly.</title>
        <authorList>
            <person name="Kaur G."/>
            <person name="Nair G.R."/>
            <person name="Mayilraj S."/>
        </authorList>
    </citation>
    <scope>NUCLEOTIDE SEQUENCE [LARGE SCALE GENOMIC DNA]</scope>
    <source>
        <strain evidence="2 3">CD11-6</strain>
    </source>
</reference>
<feature type="coiled-coil region" evidence="1">
    <location>
        <begin position="17"/>
        <end position="47"/>
    </location>
</feature>
<evidence type="ECO:0000313" key="3">
    <source>
        <dbReference type="Proteomes" id="UP000186919"/>
    </source>
</evidence>
<dbReference type="KEGG" id="miz:BAB75_06365"/>
<dbReference type="EMBL" id="LQYE01000019">
    <property type="protein sequence ID" value="OAT68422.1"/>
    <property type="molecule type" value="Genomic_DNA"/>
</dbReference>
<proteinExistence type="predicted"/>
<dbReference type="Proteomes" id="UP000186919">
    <property type="component" value="Unassembled WGS sequence"/>
</dbReference>
<dbReference type="InterPro" id="IPR056037">
    <property type="entry name" value="DUF7620"/>
</dbReference>
<dbReference type="PATRIC" id="fig|83262.3.peg.4588"/>